<comment type="caution">
    <text evidence="1">The sequence shown here is derived from an EMBL/GenBank/DDBJ whole genome shotgun (WGS) entry which is preliminary data.</text>
</comment>
<proteinExistence type="predicted"/>
<organism evidence="1 2">
    <name type="scientific">Brassica carinata</name>
    <name type="common">Ethiopian mustard</name>
    <name type="synonym">Abyssinian cabbage</name>
    <dbReference type="NCBI Taxonomy" id="52824"/>
    <lineage>
        <taxon>Eukaryota</taxon>
        <taxon>Viridiplantae</taxon>
        <taxon>Streptophyta</taxon>
        <taxon>Embryophyta</taxon>
        <taxon>Tracheophyta</taxon>
        <taxon>Spermatophyta</taxon>
        <taxon>Magnoliopsida</taxon>
        <taxon>eudicotyledons</taxon>
        <taxon>Gunneridae</taxon>
        <taxon>Pentapetalae</taxon>
        <taxon>rosids</taxon>
        <taxon>malvids</taxon>
        <taxon>Brassicales</taxon>
        <taxon>Brassicaceae</taxon>
        <taxon>Brassiceae</taxon>
        <taxon>Brassica</taxon>
    </lineage>
</organism>
<evidence type="ECO:0000313" key="1">
    <source>
        <dbReference type="EMBL" id="KAG2277596.1"/>
    </source>
</evidence>
<dbReference type="EMBL" id="JAAMPC010000012">
    <property type="protein sequence ID" value="KAG2277596.1"/>
    <property type="molecule type" value="Genomic_DNA"/>
</dbReference>
<accession>A0A8X7UIX1</accession>
<keyword evidence="2" id="KW-1185">Reference proteome</keyword>
<gene>
    <name evidence="1" type="ORF">Bca52824_060151</name>
</gene>
<dbReference type="AlphaFoldDB" id="A0A8X7UIX1"/>
<protein>
    <submittedName>
        <fullName evidence="1">Uncharacterized protein</fullName>
    </submittedName>
</protein>
<name>A0A8X7UIX1_BRACI</name>
<evidence type="ECO:0000313" key="2">
    <source>
        <dbReference type="Proteomes" id="UP000886595"/>
    </source>
</evidence>
<sequence>MEVSMAVVGGICYRFGGFFCLAGESPEVSSHLLTYLSARVGVGALSHVWHTVFTVQINRS</sequence>
<reference evidence="1 2" key="1">
    <citation type="submission" date="2020-02" db="EMBL/GenBank/DDBJ databases">
        <authorList>
            <person name="Ma Q."/>
            <person name="Huang Y."/>
            <person name="Song X."/>
            <person name="Pei D."/>
        </authorList>
    </citation>
    <scope>NUCLEOTIDE SEQUENCE [LARGE SCALE GENOMIC DNA]</scope>
    <source>
        <strain evidence="1">Sxm20200214</strain>
        <tissue evidence="1">Leaf</tissue>
    </source>
</reference>
<dbReference type="Proteomes" id="UP000886595">
    <property type="component" value="Unassembled WGS sequence"/>
</dbReference>